<dbReference type="PANTHER" id="PTHR24260:SF136">
    <property type="entry name" value="GH08193P-RELATED"/>
    <property type="match status" value="1"/>
</dbReference>
<accession>A0A0C2C0Y1</accession>
<evidence type="ECO:0000259" key="1">
    <source>
        <dbReference type="Pfam" id="PF00089"/>
    </source>
</evidence>
<name>A0A0C2C0Y1_9BILA</name>
<dbReference type="InterPro" id="IPR001314">
    <property type="entry name" value="Peptidase_S1A"/>
</dbReference>
<feature type="domain" description="Peptidase S1" evidence="1">
    <location>
        <begin position="35"/>
        <end position="67"/>
    </location>
</feature>
<dbReference type="GO" id="GO:0006508">
    <property type="term" value="P:proteolysis"/>
    <property type="evidence" value="ECO:0007669"/>
    <property type="project" value="InterPro"/>
</dbReference>
<dbReference type="Gene3D" id="2.40.10.10">
    <property type="entry name" value="Trypsin-like serine proteases"/>
    <property type="match status" value="1"/>
</dbReference>
<dbReference type="PANTHER" id="PTHR24260">
    <property type="match status" value="1"/>
</dbReference>
<dbReference type="Proteomes" id="UP000054047">
    <property type="component" value="Unassembled WGS sequence"/>
</dbReference>
<dbReference type="AlphaFoldDB" id="A0A0C2C0Y1"/>
<gene>
    <name evidence="2" type="ORF">ANCDUO_20036</name>
</gene>
<dbReference type="InterPro" id="IPR043504">
    <property type="entry name" value="Peptidase_S1_PA_chymotrypsin"/>
</dbReference>
<organism evidence="2 3">
    <name type="scientific">Ancylostoma duodenale</name>
    <dbReference type="NCBI Taxonomy" id="51022"/>
    <lineage>
        <taxon>Eukaryota</taxon>
        <taxon>Metazoa</taxon>
        <taxon>Ecdysozoa</taxon>
        <taxon>Nematoda</taxon>
        <taxon>Chromadorea</taxon>
        <taxon>Rhabditida</taxon>
        <taxon>Rhabditina</taxon>
        <taxon>Rhabditomorpha</taxon>
        <taxon>Strongyloidea</taxon>
        <taxon>Ancylostomatidae</taxon>
        <taxon>Ancylostomatinae</taxon>
        <taxon>Ancylostoma</taxon>
    </lineage>
</organism>
<dbReference type="InterPro" id="IPR051333">
    <property type="entry name" value="CLIP_Serine_Protease"/>
</dbReference>
<keyword evidence="3" id="KW-1185">Reference proteome</keyword>
<dbReference type="Pfam" id="PF00089">
    <property type="entry name" value="Trypsin"/>
    <property type="match status" value="1"/>
</dbReference>
<dbReference type="InterPro" id="IPR009003">
    <property type="entry name" value="Peptidase_S1_PA"/>
</dbReference>
<dbReference type="InterPro" id="IPR001254">
    <property type="entry name" value="Trypsin_dom"/>
</dbReference>
<evidence type="ECO:0000313" key="2">
    <source>
        <dbReference type="EMBL" id="KIH49888.1"/>
    </source>
</evidence>
<evidence type="ECO:0000313" key="3">
    <source>
        <dbReference type="Proteomes" id="UP000054047"/>
    </source>
</evidence>
<dbReference type="OrthoDB" id="7754674at2759"/>
<reference evidence="2 3" key="1">
    <citation type="submission" date="2013-12" db="EMBL/GenBank/DDBJ databases">
        <title>Draft genome of the parsitic nematode Ancylostoma duodenale.</title>
        <authorList>
            <person name="Mitreva M."/>
        </authorList>
    </citation>
    <scope>NUCLEOTIDE SEQUENCE [LARGE SCALE GENOMIC DNA]</scope>
    <source>
        <strain evidence="2 3">Zhejiang</strain>
    </source>
</reference>
<sequence length="163" mass="18384">MLMNIFTWITIASLYKINPDENKHLKNHCGAKHLDVTGQRCTGVLISNRHVLTAAHCVYDISQVYNYTRWYCNPNGQLLPVPDMTIYPGTKCPKPGECPNGEKRTSYKARYIIPHPDFKPCPSFVNDLALIELDEDANSEEALPICMPEEDDMLHYGTVTGIG</sequence>
<dbReference type="EMBL" id="KN751567">
    <property type="protein sequence ID" value="KIH49888.1"/>
    <property type="molecule type" value="Genomic_DNA"/>
</dbReference>
<protein>
    <recommendedName>
        <fullName evidence="1">Peptidase S1 domain-containing protein</fullName>
    </recommendedName>
</protein>
<dbReference type="GO" id="GO:0004252">
    <property type="term" value="F:serine-type endopeptidase activity"/>
    <property type="evidence" value="ECO:0007669"/>
    <property type="project" value="InterPro"/>
</dbReference>
<dbReference type="PRINTS" id="PR00722">
    <property type="entry name" value="CHYMOTRYPSIN"/>
</dbReference>
<proteinExistence type="predicted"/>
<dbReference type="SUPFAM" id="SSF50494">
    <property type="entry name" value="Trypsin-like serine proteases"/>
    <property type="match status" value="1"/>
</dbReference>
<dbReference type="PROSITE" id="PS00134">
    <property type="entry name" value="TRYPSIN_HIS"/>
    <property type="match status" value="1"/>
</dbReference>
<feature type="non-terminal residue" evidence="2">
    <location>
        <position position="163"/>
    </location>
</feature>
<dbReference type="InterPro" id="IPR018114">
    <property type="entry name" value="TRYPSIN_HIS"/>
</dbReference>